<accession>A0A516V7M1</accession>
<dbReference type="PANTHER" id="PTHR38590:SF1">
    <property type="entry name" value="BLL0828 PROTEIN"/>
    <property type="match status" value="1"/>
</dbReference>
<evidence type="ECO:0000259" key="1">
    <source>
        <dbReference type="Pfam" id="PF04480"/>
    </source>
</evidence>
<name>A0A516V7M1_9GAMM</name>
<dbReference type="Proteomes" id="UP000315891">
    <property type="component" value="Chromosome"/>
</dbReference>
<sequence>MREGRKTGFARHLRRTMTDAERSVWHHLRNRAFMGCKFRRQHAVGAYIVDFVCLEHRLVVELDGGRHAGDARDENRDKALHGMGFRVLRFWDNAALAEQQTVLAAILEALDCSFPAAAKVEKSRPPT</sequence>
<dbReference type="InterPro" id="IPR007569">
    <property type="entry name" value="DUF559"/>
</dbReference>
<dbReference type="InterPro" id="IPR047216">
    <property type="entry name" value="Endonuclease_DUF559_bact"/>
</dbReference>
<feature type="domain" description="DUF559" evidence="1">
    <location>
        <begin position="6"/>
        <end position="110"/>
    </location>
</feature>
<dbReference type="RefSeq" id="WP_143880038.1">
    <property type="nucleotide sequence ID" value="NZ_BAABLZ010000001.1"/>
</dbReference>
<dbReference type="InterPro" id="IPR011335">
    <property type="entry name" value="Restrct_endonuc-II-like"/>
</dbReference>
<dbReference type="CDD" id="cd01038">
    <property type="entry name" value="Endonuclease_DUF559"/>
    <property type="match status" value="1"/>
</dbReference>
<gene>
    <name evidence="2" type="ORF">FNZ56_11880</name>
</gene>
<dbReference type="EMBL" id="CP041742">
    <property type="protein sequence ID" value="QDQ74529.1"/>
    <property type="molecule type" value="Genomic_DNA"/>
</dbReference>
<reference evidence="2 3" key="1">
    <citation type="submission" date="2019-07" db="EMBL/GenBank/DDBJ databases">
        <title>Lysobacter weifangensis sp. nov., isolated from bensulfuron-methyl contaminated farmland soil.</title>
        <authorList>
            <person name="Zhao H."/>
        </authorList>
    </citation>
    <scope>NUCLEOTIDE SEQUENCE [LARGE SCALE GENOMIC DNA]</scope>
    <source>
        <strain evidence="2 3">CC-Bw-6</strain>
    </source>
</reference>
<dbReference type="Gene3D" id="3.40.960.10">
    <property type="entry name" value="VSR Endonuclease"/>
    <property type="match status" value="1"/>
</dbReference>
<dbReference type="Pfam" id="PF04480">
    <property type="entry name" value="DUF559"/>
    <property type="match status" value="1"/>
</dbReference>
<proteinExistence type="predicted"/>
<organism evidence="2 3">
    <name type="scientific">Pseudoluteimonas lycopersici</name>
    <dbReference type="NCBI Taxonomy" id="1324796"/>
    <lineage>
        <taxon>Bacteria</taxon>
        <taxon>Pseudomonadati</taxon>
        <taxon>Pseudomonadota</taxon>
        <taxon>Gammaproteobacteria</taxon>
        <taxon>Lysobacterales</taxon>
        <taxon>Lysobacteraceae</taxon>
        <taxon>Pseudoluteimonas</taxon>
    </lineage>
</organism>
<protein>
    <submittedName>
        <fullName evidence="2">DUF559 domain-containing protein</fullName>
    </submittedName>
</protein>
<dbReference type="PANTHER" id="PTHR38590">
    <property type="entry name" value="BLL0828 PROTEIN"/>
    <property type="match status" value="1"/>
</dbReference>
<dbReference type="AlphaFoldDB" id="A0A516V7M1"/>
<dbReference type="SUPFAM" id="SSF52980">
    <property type="entry name" value="Restriction endonuclease-like"/>
    <property type="match status" value="1"/>
</dbReference>
<evidence type="ECO:0000313" key="3">
    <source>
        <dbReference type="Proteomes" id="UP000315891"/>
    </source>
</evidence>
<evidence type="ECO:0000313" key="2">
    <source>
        <dbReference type="EMBL" id="QDQ74529.1"/>
    </source>
</evidence>
<dbReference type="OrthoDB" id="9798754at2"/>
<keyword evidence="3" id="KW-1185">Reference proteome</keyword>